<protein>
    <submittedName>
        <fullName evidence="1">Uncharacterized protein</fullName>
    </submittedName>
</protein>
<dbReference type="AlphaFoldDB" id="A0A1R1Y773"/>
<accession>A0A1R1Y773</accession>
<comment type="caution">
    <text evidence="1">The sequence shown here is derived from an EMBL/GenBank/DDBJ whole genome shotgun (WGS) entry which is preliminary data.</text>
</comment>
<keyword evidence="2" id="KW-1185">Reference proteome</keyword>
<evidence type="ECO:0000313" key="1">
    <source>
        <dbReference type="EMBL" id="OMJ22664.1"/>
    </source>
</evidence>
<dbReference type="Proteomes" id="UP000187429">
    <property type="component" value="Unassembled WGS sequence"/>
</dbReference>
<proteinExistence type="predicted"/>
<name>A0A1R1Y773_9FUNG</name>
<dbReference type="EMBL" id="LSSM01002202">
    <property type="protein sequence ID" value="OMJ22664.1"/>
    <property type="molecule type" value="Genomic_DNA"/>
</dbReference>
<gene>
    <name evidence="1" type="ORF">AYI69_g5306</name>
</gene>
<sequence>MKQVNEALHPAIQDQFNAFTEMVQKLLRERGINQDPDDPYFAKRIPVTDLNAYPELIETLQSRNHVFEQNKRLISEFAIIVTKSRLDNLQKGLEFPGNPTQLIKPRTKPLMDHEALNALIAKKPPAKRQRVQPLLQALAELYPNVLEQQQHLYRAEHLN</sequence>
<organism evidence="1 2">
    <name type="scientific">Smittium culicis</name>
    <dbReference type="NCBI Taxonomy" id="133412"/>
    <lineage>
        <taxon>Eukaryota</taxon>
        <taxon>Fungi</taxon>
        <taxon>Fungi incertae sedis</taxon>
        <taxon>Zoopagomycota</taxon>
        <taxon>Kickxellomycotina</taxon>
        <taxon>Harpellomycetes</taxon>
        <taxon>Harpellales</taxon>
        <taxon>Legeriomycetaceae</taxon>
        <taxon>Smittium</taxon>
    </lineage>
</organism>
<evidence type="ECO:0000313" key="2">
    <source>
        <dbReference type="Proteomes" id="UP000187429"/>
    </source>
</evidence>
<reference evidence="2" key="1">
    <citation type="submission" date="2017-01" db="EMBL/GenBank/DDBJ databases">
        <authorList>
            <person name="Wang Y."/>
            <person name="White M."/>
            <person name="Kvist S."/>
            <person name="Moncalvo J.-M."/>
        </authorList>
    </citation>
    <scope>NUCLEOTIDE SEQUENCE [LARGE SCALE GENOMIC DNA]</scope>
    <source>
        <strain evidence="2">ID-206-W2</strain>
    </source>
</reference>